<evidence type="ECO:0000256" key="1">
    <source>
        <dbReference type="ARBA" id="ARBA00004389"/>
    </source>
</evidence>
<evidence type="ECO:0000256" key="4">
    <source>
        <dbReference type="ARBA" id="ARBA00022824"/>
    </source>
</evidence>
<keyword evidence="6" id="KW-0472">Membrane</keyword>
<reference evidence="7 8" key="1">
    <citation type="submission" date="2023-12" db="EMBL/GenBank/DDBJ databases">
        <title>A high-quality genome assembly for Dillenia turbinata (Dilleniales).</title>
        <authorList>
            <person name="Chanderbali A."/>
        </authorList>
    </citation>
    <scope>NUCLEOTIDE SEQUENCE [LARGE SCALE GENOMIC DNA]</scope>
    <source>
        <strain evidence="7">LSX21</strain>
        <tissue evidence="7">Leaf</tissue>
    </source>
</reference>
<gene>
    <name evidence="7" type="ORF">RJ641_002599</name>
</gene>
<evidence type="ECO:0000256" key="6">
    <source>
        <dbReference type="ARBA" id="ARBA00023136"/>
    </source>
</evidence>
<accession>A0AAN8VJB0</accession>
<organism evidence="7 8">
    <name type="scientific">Dillenia turbinata</name>
    <dbReference type="NCBI Taxonomy" id="194707"/>
    <lineage>
        <taxon>Eukaryota</taxon>
        <taxon>Viridiplantae</taxon>
        <taxon>Streptophyta</taxon>
        <taxon>Embryophyta</taxon>
        <taxon>Tracheophyta</taxon>
        <taxon>Spermatophyta</taxon>
        <taxon>Magnoliopsida</taxon>
        <taxon>eudicotyledons</taxon>
        <taxon>Gunneridae</taxon>
        <taxon>Pentapetalae</taxon>
        <taxon>Dilleniales</taxon>
        <taxon>Dilleniaceae</taxon>
        <taxon>Dillenia</taxon>
    </lineage>
</organism>
<comment type="subcellular location">
    <subcellularLocation>
        <location evidence="1">Endoplasmic reticulum membrane</location>
        <topology evidence="1">Single-pass membrane protein</topology>
    </subcellularLocation>
</comment>
<dbReference type="EMBL" id="JBAMMX010000011">
    <property type="protein sequence ID" value="KAK6930806.1"/>
    <property type="molecule type" value="Genomic_DNA"/>
</dbReference>
<evidence type="ECO:0000256" key="2">
    <source>
        <dbReference type="ARBA" id="ARBA00005500"/>
    </source>
</evidence>
<keyword evidence="3" id="KW-0812">Transmembrane</keyword>
<keyword evidence="4" id="KW-0256">Endoplasmic reticulum</keyword>
<protein>
    <submittedName>
        <fullName evidence="7">Stress-associated endoplasmic reticulum protein</fullName>
    </submittedName>
</protein>
<evidence type="ECO:0000313" key="8">
    <source>
        <dbReference type="Proteomes" id="UP001370490"/>
    </source>
</evidence>
<dbReference type="Proteomes" id="UP001370490">
    <property type="component" value="Unassembled WGS sequence"/>
</dbReference>
<evidence type="ECO:0000313" key="7">
    <source>
        <dbReference type="EMBL" id="KAK6930806.1"/>
    </source>
</evidence>
<dbReference type="Pfam" id="PF06624">
    <property type="entry name" value="RAMP4"/>
    <property type="match status" value="1"/>
</dbReference>
<dbReference type="GO" id="GO:0005789">
    <property type="term" value="C:endoplasmic reticulum membrane"/>
    <property type="evidence" value="ECO:0007669"/>
    <property type="project" value="UniProtKB-SubCell"/>
</dbReference>
<keyword evidence="8" id="KW-1185">Reference proteome</keyword>
<dbReference type="AlphaFoldDB" id="A0AAN8VJB0"/>
<evidence type="ECO:0000256" key="5">
    <source>
        <dbReference type="ARBA" id="ARBA00022989"/>
    </source>
</evidence>
<dbReference type="GO" id="GO:0030968">
    <property type="term" value="P:endoplasmic reticulum unfolded protein response"/>
    <property type="evidence" value="ECO:0007669"/>
    <property type="project" value="TreeGrafter"/>
</dbReference>
<evidence type="ECO:0000256" key="3">
    <source>
        <dbReference type="ARBA" id="ARBA00022692"/>
    </source>
</evidence>
<comment type="caution">
    <text evidence="7">The sequence shown here is derived from an EMBL/GenBank/DDBJ whole genome shotgun (WGS) entry which is preliminary data.</text>
</comment>
<keyword evidence="5" id="KW-1133">Transmembrane helix</keyword>
<comment type="similarity">
    <text evidence="2">Belongs to the RAMP4 family.</text>
</comment>
<name>A0AAN8VJB0_9MAGN</name>
<dbReference type="PANTHER" id="PTHR15601">
    <property type="entry name" value="STRESS ASSOCIATED ENDOPLASMIC RETICULUM PROTEIN SERP1/RAMP4"/>
    <property type="match status" value="1"/>
</dbReference>
<sequence length="250" mass="27613">MEINFTTSRRLADRRVNKFEKNITKRGAVPETTVKKSSDYPVGPILLGFFIFVVIGSSEDNDGTLPTSKTGNQEKLAAGQHEQAFVTQASHPHVLSVKLQAPDVWHSVNLLPQERHLLKLPYAYTCGGILCQQAHEHDPATTLSKCVAFGNSAQCWEKLWELSKEFHLRHTERKRKNVAMGSLAMTASNRSSGNSFQICCSITSAELINAYDSTLSHDNLMTLRCSTSVGQMSAATGTNSCWQPIIEFGI</sequence>
<dbReference type="InterPro" id="IPR010580">
    <property type="entry name" value="ER_stress-assoc"/>
</dbReference>
<proteinExistence type="inferred from homology"/>
<dbReference type="PANTHER" id="PTHR15601:SF23">
    <property type="entry name" value="STRESS ASSOCIATED ENDOPLASMIC RETICULUM PROTEIN"/>
    <property type="match status" value="1"/>
</dbReference>